<dbReference type="AlphaFoldDB" id="A0A1R2B1M1"/>
<evidence type="ECO:0000313" key="3">
    <source>
        <dbReference type="Proteomes" id="UP000187209"/>
    </source>
</evidence>
<comment type="caution">
    <text evidence="2">The sequence shown here is derived from an EMBL/GenBank/DDBJ whole genome shotgun (WGS) entry which is preliminary data.</text>
</comment>
<dbReference type="GO" id="GO:0005819">
    <property type="term" value="C:spindle"/>
    <property type="evidence" value="ECO:0007669"/>
    <property type="project" value="UniProtKB-ARBA"/>
</dbReference>
<sequence length="743" mass="84768">MDLGSKPSLFNPNQNNLIDTLNDQKTEWTLRLKALQQIQDFLAKEDTTLQAFLETYKNISTQITIQLKDLRSAIVKESIKILTIGSNKFRTTFDNFVCKFIDLLFQLSASTTNAISKSASDGVKTLLENIYSSKILTKILENSKQKPIQIKILVCECFYYSLTSFPKSILDTLDNDYLLSVIKTFVCENGKLRELGKDCFSAFSDKYPEKTEKFIQSIVPVSKKLAEELKSLIKTFNIDPVTEFPTNIEISAEEWTVYDKLDVFSAVRLAVTQTNFQTNNEIQLELLIEKADNQNWNVREKAFGKMLEVLQNHGQNYELEAVVKKVVEHVKDSHIKVINACMECLIIIAKDYSIMLTAYFPELLQVILEISLNKKEELSENANVILEKLLETYPPDDLLIHFLSISSNKTGVKFALIEIIQYLLEISESFCFSKHNMNLLCKKLSAMCIEGSKSTIVSAIKALEKACDKNVFGTLQGILELPYEEQSLFKKYCQDYSNLLDEMLRGYSKSMIPNSIDVIEEVEEEDLTGSILEPSEQFEDFMRKTSEEILSNLQYYLTKCELRFENIQELILILSKQLNSEHNEDSKKALRNLSAIAKYSKSDKVRVELLSVLSKLLSWDSSNLQRDVDVILKNVIEKMNTGSAVIGILESLKKCEPPGLQTMLEYLMEIIKDRGNISFFGKEIGVRLKEFFGHPHPEVRKNVVLALAELLGKVDEDGFLAIFNQSQQKLIEIYRQKLAAVEG</sequence>
<evidence type="ECO:0000313" key="2">
    <source>
        <dbReference type="EMBL" id="OMJ70637.1"/>
    </source>
</evidence>
<dbReference type="GO" id="GO:0008017">
    <property type="term" value="F:microtubule binding"/>
    <property type="evidence" value="ECO:0007669"/>
    <property type="project" value="TreeGrafter"/>
</dbReference>
<protein>
    <recommendedName>
        <fullName evidence="1">TOG domain-containing protein</fullName>
    </recommendedName>
</protein>
<feature type="domain" description="TOG" evidence="1">
    <location>
        <begin position="275"/>
        <end position="492"/>
    </location>
</feature>
<dbReference type="GO" id="GO:0000278">
    <property type="term" value="P:mitotic cell cycle"/>
    <property type="evidence" value="ECO:0007669"/>
    <property type="project" value="UniProtKB-ARBA"/>
</dbReference>
<dbReference type="PANTHER" id="PTHR21567:SF9">
    <property type="entry name" value="CLIP-ASSOCIATING PROTEIN"/>
    <property type="match status" value="1"/>
</dbReference>
<dbReference type="InterPro" id="IPR034085">
    <property type="entry name" value="TOG"/>
</dbReference>
<dbReference type="InterPro" id="IPR011989">
    <property type="entry name" value="ARM-like"/>
</dbReference>
<organism evidence="2 3">
    <name type="scientific">Stentor coeruleus</name>
    <dbReference type="NCBI Taxonomy" id="5963"/>
    <lineage>
        <taxon>Eukaryota</taxon>
        <taxon>Sar</taxon>
        <taxon>Alveolata</taxon>
        <taxon>Ciliophora</taxon>
        <taxon>Postciliodesmatophora</taxon>
        <taxon>Heterotrichea</taxon>
        <taxon>Heterotrichida</taxon>
        <taxon>Stentoridae</taxon>
        <taxon>Stentor</taxon>
    </lineage>
</organism>
<name>A0A1R2B1M1_9CILI</name>
<evidence type="ECO:0000259" key="1">
    <source>
        <dbReference type="SMART" id="SM01349"/>
    </source>
</evidence>
<accession>A0A1R2B1M1</accession>
<dbReference type="OrthoDB" id="444365at2759"/>
<reference evidence="2 3" key="1">
    <citation type="submission" date="2016-11" db="EMBL/GenBank/DDBJ databases">
        <title>The macronuclear genome of Stentor coeruleus: a giant cell with tiny introns.</title>
        <authorList>
            <person name="Slabodnick M."/>
            <person name="Ruby J.G."/>
            <person name="Reiff S.B."/>
            <person name="Swart E.C."/>
            <person name="Gosai S."/>
            <person name="Prabakaran S."/>
            <person name="Witkowska E."/>
            <person name="Larue G.E."/>
            <person name="Fisher S."/>
            <person name="Freeman R.M."/>
            <person name="Gunawardena J."/>
            <person name="Chu W."/>
            <person name="Stover N.A."/>
            <person name="Gregory B.D."/>
            <person name="Nowacki M."/>
            <person name="Derisi J."/>
            <person name="Roy S.W."/>
            <person name="Marshall W.F."/>
            <person name="Sood P."/>
        </authorList>
    </citation>
    <scope>NUCLEOTIDE SEQUENCE [LARGE SCALE GENOMIC DNA]</scope>
    <source>
        <strain evidence="2">WM001</strain>
    </source>
</reference>
<keyword evidence="3" id="KW-1185">Reference proteome</keyword>
<dbReference type="Pfam" id="PF12348">
    <property type="entry name" value="CLASP_N"/>
    <property type="match status" value="1"/>
</dbReference>
<dbReference type="InterPro" id="IPR016024">
    <property type="entry name" value="ARM-type_fold"/>
</dbReference>
<dbReference type="Gene3D" id="1.25.10.10">
    <property type="entry name" value="Leucine-rich Repeat Variant"/>
    <property type="match status" value="3"/>
</dbReference>
<dbReference type="InterPro" id="IPR024395">
    <property type="entry name" value="CLASP_N_dom"/>
</dbReference>
<dbReference type="SUPFAM" id="SSF48371">
    <property type="entry name" value="ARM repeat"/>
    <property type="match status" value="1"/>
</dbReference>
<proteinExistence type="predicted"/>
<dbReference type="GO" id="GO:0000226">
    <property type="term" value="P:microtubule cytoskeleton organization"/>
    <property type="evidence" value="ECO:0007669"/>
    <property type="project" value="TreeGrafter"/>
</dbReference>
<dbReference type="GO" id="GO:0005881">
    <property type="term" value="C:cytoplasmic microtubule"/>
    <property type="evidence" value="ECO:0007669"/>
    <property type="project" value="TreeGrafter"/>
</dbReference>
<feature type="domain" description="TOG" evidence="1">
    <location>
        <begin position="2"/>
        <end position="238"/>
    </location>
</feature>
<dbReference type="EMBL" id="MPUH01001068">
    <property type="protein sequence ID" value="OMJ70637.1"/>
    <property type="molecule type" value="Genomic_DNA"/>
</dbReference>
<dbReference type="Proteomes" id="UP000187209">
    <property type="component" value="Unassembled WGS sequence"/>
</dbReference>
<dbReference type="PANTHER" id="PTHR21567">
    <property type="entry name" value="CLASP"/>
    <property type="match status" value="1"/>
</dbReference>
<gene>
    <name evidence="2" type="ORF">SteCoe_31339</name>
</gene>
<dbReference type="SMART" id="SM01349">
    <property type="entry name" value="TOG"/>
    <property type="match status" value="2"/>
</dbReference>